<dbReference type="Proteomes" id="UP000281677">
    <property type="component" value="Unassembled WGS sequence"/>
</dbReference>
<dbReference type="InterPro" id="IPR023606">
    <property type="entry name" value="CoA-Trfase_III_dom_1_sf"/>
</dbReference>
<dbReference type="Gene3D" id="3.30.1540.10">
    <property type="entry name" value="formyl-coa transferase, domain 3"/>
    <property type="match status" value="1"/>
</dbReference>
<comment type="caution">
    <text evidence="3">The sequence shown here is derived from an EMBL/GenBank/DDBJ whole genome shotgun (WGS) entry which is preliminary data.</text>
</comment>
<dbReference type="PANTHER" id="PTHR48228">
    <property type="entry name" value="SUCCINYL-COA--D-CITRAMALATE COA-TRANSFERASE"/>
    <property type="match status" value="1"/>
</dbReference>
<dbReference type="AlphaFoldDB" id="A0A3M7J0I1"/>
<reference evidence="3 4" key="1">
    <citation type="journal article" date="2018" name="BMC Genomics">
        <title>Genomic evidence for intraspecific hybridization in a clonal and extremely halotolerant yeast.</title>
        <authorList>
            <person name="Gostincar C."/>
            <person name="Stajich J.E."/>
            <person name="Zupancic J."/>
            <person name="Zalar P."/>
            <person name="Gunde-Cimerman N."/>
        </authorList>
    </citation>
    <scope>NUCLEOTIDE SEQUENCE [LARGE SCALE GENOMIC DNA]</scope>
    <source>
        <strain evidence="3 4">EXF-120</strain>
    </source>
</reference>
<dbReference type="Gene3D" id="3.40.50.10540">
    <property type="entry name" value="Crotonobetainyl-coa:carnitine coa-transferase, domain 1"/>
    <property type="match status" value="1"/>
</dbReference>
<dbReference type="InterPro" id="IPR044855">
    <property type="entry name" value="CoA-Trfase_III_dom3_sf"/>
</dbReference>
<comment type="similarity">
    <text evidence="1">Belongs to the CoA-transferase III family.</text>
</comment>
<evidence type="ECO:0000256" key="2">
    <source>
        <dbReference type="SAM" id="MobiDB-lite"/>
    </source>
</evidence>
<dbReference type="EMBL" id="QWIT01000103">
    <property type="protein sequence ID" value="RMZ31308.1"/>
    <property type="molecule type" value="Genomic_DNA"/>
</dbReference>
<dbReference type="SUPFAM" id="SSF89796">
    <property type="entry name" value="CoA-transferase family III (CaiB/BaiF)"/>
    <property type="match status" value="1"/>
</dbReference>
<evidence type="ECO:0000313" key="4">
    <source>
        <dbReference type="Proteomes" id="UP000281677"/>
    </source>
</evidence>
<dbReference type="InterPro" id="IPR050509">
    <property type="entry name" value="CoA-transferase_III"/>
</dbReference>
<dbReference type="PANTHER" id="PTHR48228:SF5">
    <property type="entry name" value="ALPHA-METHYLACYL-COA RACEMASE"/>
    <property type="match status" value="1"/>
</dbReference>
<accession>A0A3M7J0I1</accession>
<feature type="region of interest" description="Disordered" evidence="2">
    <location>
        <begin position="43"/>
        <end position="63"/>
    </location>
</feature>
<dbReference type="InterPro" id="IPR003673">
    <property type="entry name" value="CoA-Trfase_fam_III"/>
</dbReference>
<dbReference type="Pfam" id="PF02515">
    <property type="entry name" value="CoA_transf_3"/>
    <property type="match status" value="2"/>
</dbReference>
<sequence>MTQSPPLTGLRVLEFAGLAPGPFAGLLLADYGATVLRIDRAHPSAHASSTSPPPPTPDQLTRRKSSIAVNTKTPKGVALIKRLISQTDILIDPFRPGVLEKMGLSPSEVLLKLNPRLIVARMTGFRRDGKYADMAGHDINYIAVSGVLTPFYDTYETKDGGFMAVGALEPQFFEALLKGLQIKADDIGGDRMDRRTWERQREIYTKRFRQKTRAEWEAVFDGTDACCTPVLTQQELRRERGFDQRPIVTLRNSPGHAIHEGEAEGRQPAEGQGIGVEGDGWSEKGLRPGEGGEDVLGQWMGWSKGNQYDVQDGGLVAVERGGRAKL</sequence>
<organism evidence="3 4">
    <name type="scientific">Hortaea werneckii</name>
    <name type="common">Black yeast</name>
    <name type="synonym">Cladosporium werneckii</name>
    <dbReference type="NCBI Taxonomy" id="91943"/>
    <lineage>
        <taxon>Eukaryota</taxon>
        <taxon>Fungi</taxon>
        <taxon>Dikarya</taxon>
        <taxon>Ascomycota</taxon>
        <taxon>Pezizomycotina</taxon>
        <taxon>Dothideomycetes</taxon>
        <taxon>Dothideomycetidae</taxon>
        <taxon>Mycosphaerellales</taxon>
        <taxon>Teratosphaeriaceae</taxon>
        <taxon>Hortaea</taxon>
    </lineage>
</organism>
<evidence type="ECO:0000313" key="3">
    <source>
        <dbReference type="EMBL" id="RMZ31308.1"/>
    </source>
</evidence>
<name>A0A3M7J0I1_HORWE</name>
<dbReference type="GO" id="GO:0003824">
    <property type="term" value="F:catalytic activity"/>
    <property type="evidence" value="ECO:0007669"/>
    <property type="project" value="InterPro"/>
</dbReference>
<proteinExistence type="inferred from homology"/>
<protein>
    <submittedName>
        <fullName evidence="3">Uncharacterized protein</fullName>
    </submittedName>
</protein>
<gene>
    <name evidence="3" type="ORF">D0859_04571</name>
</gene>
<evidence type="ECO:0000256" key="1">
    <source>
        <dbReference type="ARBA" id="ARBA00008383"/>
    </source>
</evidence>
<dbReference type="OrthoDB" id="16747at2759"/>